<accession>A0A7K0D8P2</accession>
<evidence type="ECO:0000256" key="3">
    <source>
        <dbReference type="ARBA" id="ARBA00023136"/>
    </source>
</evidence>
<gene>
    <name evidence="8" type="ORF">NRB20_52680</name>
</gene>
<dbReference type="Proteomes" id="UP000438448">
    <property type="component" value="Unassembled WGS sequence"/>
</dbReference>
<evidence type="ECO:0008006" key="10">
    <source>
        <dbReference type="Google" id="ProtNLM"/>
    </source>
</evidence>
<dbReference type="PROSITE" id="PS51257">
    <property type="entry name" value="PROKAR_LIPOPROTEIN"/>
    <property type="match status" value="1"/>
</dbReference>
<proteinExistence type="predicted"/>
<evidence type="ECO:0000256" key="7">
    <source>
        <dbReference type="SAM" id="SignalP"/>
    </source>
</evidence>
<protein>
    <recommendedName>
        <fullName evidence="10">LppP/LprE family lipoprotein</fullName>
    </recommendedName>
</protein>
<name>A0A7K0D8P2_9NOCA</name>
<evidence type="ECO:0000256" key="6">
    <source>
        <dbReference type="SAM" id="MobiDB-lite"/>
    </source>
</evidence>
<evidence type="ECO:0000256" key="1">
    <source>
        <dbReference type="ARBA" id="ARBA00022475"/>
    </source>
</evidence>
<feature type="compositionally biased region" description="Low complexity" evidence="6">
    <location>
        <begin position="25"/>
        <end position="60"/>
    </location>
</feature>
<dbReference type="RefSeq" id="WP_194290007.1">
    <property type="nucleotide sequence ID" value="NZ_WEGK01000012.1"/>
</dbReference>
<keyword evidence="1" id="KW-1003">Cell membrane</keyword>
<evidence type="ECO:0000313" key="9">
    <source>
        <dbReference type="Proteomes" id="UP000438448"/>
    </source>
</evidence>
<organism evidence="8 9">
    <name type="scientific">Nocardia macrotermitis</name>
    <dbReference type="NCBI Taxonomy" id="2585198"/>
    <lineage>
        <taxon>Bacteria</taxon>
        <taxon>Bacillati</taxon>
        <taxon>Actinomycetota</taxon>
        <taxon>Actinomycetes</taxon>
        <taxon>Mycobacteriales</taxon>
        <taxon>Nocardiaceae</taxon>
        <taxon>Nocardia</taxon>
    </lineage>
</organism>
<feature type="signal peptide" evidence="7">
    <location>
        <begin position="1"/>
        <end position="26"/>
    </location>
</feature>
<dbReference type="InterPro" id="IPR025971">
    <property type="entry name" value="LppP/LprE"/>
</dbReference>
<dbReference type="EMBL" id="WEGK01000012">
    <property type="protein sequence ID" value="MQY22155.1"/>
    <property type="molecule type" value="Genomic_DNA"/>
</dbReference>
<sequence length="212" mass="21249">MFRSTGVTVLVSIAAASLLSGCGSGAGADHAAASTSSSGASSSAEAQANSTSSSDSTSARADAESPSARISPADAPVTGCGVDLSSPTIRAALAKLPQEPVTQRAWNTNPASFQGNFDPCATLSTAIVTIQGATGSSPDQALMFHKGRYLGTATSKAYGFTALAAAASTDDTVVLSYKTPGSCNACPDGTYTQVQFHWDGTHVVMIGHPPQS</sequence>
<reference evidence="8 9" key="1">
    <citation type="submission" date="2019-10" db="EMBL/GenBank/DDBJ databases">
        <title>Nocardia macrotermitis sp. nov. and Nocardia aurantia sp. nov., isolated from the gut of fungus growing-termite Macrotermes natalensis.</title>
        <authorList>
            <person name="Benndorf R."/>
            <person name="Schwitalla J."/>
            <person name="Martin K."/>
            <person name="De Beer W."/>
            <person name="Kaster A.-K."/>
            <person name="Vollmers J."/>
            <person name="Poulsen M."/>
            <person name="Beemelmanns C."/>
        </authorList>
    </citation>
    <scope>NUCLEOTIDE SEQUENCE [LARGE SCALE GENOMIC DNA]</scope>
    <source>
        <strain evidence="8 9">RB20</strain>
    </source>
</reference>
<keyword evidence="3" id="KW-0472">Membrane</keyword>
<evidence type="ECO:0000313" key="8">
    <source>
        <dbReference type="EMBL" id="MQY22155.1"/>
    </source>
</evidence>
<evidence type="ECO:0000256" key="4">
    <source>
        <dbReference type="ARBA" id="ARBA00023139"/>
    </source>
</evidence>
<keyword evidence="4" id="KW-0564">Palmitate</keyword>
<feature type="chain" id="PRO_5039289252" description="LppP/LprE family lipoprotein" evidence="7">
    <location>
        <begin position="27"/>
        <end position="212"/>
    </location>
</feature>
<dbReference type="Pfam" id="PF14041">
    <property type="entry name" value="Lipoprotein_21"/>
    <property type="match status" value="1"/>
</dbReference>
<keyword evidence="5" id="KW-0449">Lipoprotein</keyword>
<keyword evidence="9" id="KW-1185">Reference proteome</keyword>
<evidence type="ECO:0000256" key="2">
    <source>
        <dbReference type="ARBA" id="ARBA00022729"/>
    </source>
</evidence>
<comment type="caution">
    <text evidence="8">The sequence shown here is derived from an EMBL/GenBank/DDBJ whole genome shotgun (WGS) entry which is preliminary data.</text>
</comment>
<keyword evidence="2 7" id="KW-0732">Signal</keyword>
<feature type="region of interest" description="Disordered" evidence="6">
    <location>
        <begin position="25"/>
        <end position="76"/>
    </location>
</feature>
<evidence type="ECO:0000256" key="5">
    <source>
        <dbReference type="ARBA" id="ARBA00023288"/>
    </source>
</evidence>
<dbReference type="AlphaFoldDB" id="A0A7K0D8P2"/>